<proteinExistence type="predicted"/>
<keyword evidence="2" id="KW-1185">Reference proteome</keyword>
<protein>
    <submittedName>
        <fullName evidence="1">Uncharacterized protein</fullName>
    </submittedName>
</protein>
<sequence length="167" mass="18237">MSLSADIAHGRGGYFERAPEKLVLEGYRHWLAGYDTGSVTPWERAHTLYAGLLGDADGRRALGELSHFVRTLRRCAACPLISFPFGAHHVCRDECLALGLVAGLQHHDEVAAATCLEAMTCGLMRQEAKEAAGCFAETLSALHHYLLPIPKSAIDDILDRSSRKTVH</sequence>
<organism evidence="1 2">
    <name type="scientific">Oryzicola mucosus</name>
    <dbReference type="NCBI Taxonomy" id="2767425"/>
    <lineage>
        <taxon>Bacteria</taxon>
        <taxon>Pseudomonadati</taxon>
        <taxon>Pseudomonadota</taxon>
        <taxon>Alphaproteobacteria</taxon>
        <taxon>Hyphomicrobiales</taxon>
        <taxon>Phyllobacteriaceae</taxon>
        <taxon>Oryzicola</taxon>
    </lineage>
</organism>
<dbReference type="AlphaFoldDB" id="A0A8J6PYL1"/>
<evidence type="ECO:0000313" key="2">
    <source>
        <dbReference type="Proteomes" id="UP000643405"/>
    </source>
</evidence>
<dbReference type="Proteomes" id="UP000643405">
    <property type="component" value="Unassembled WGS sequence"/>
</dbReference>
<name>A0A8J6PYL1_9HYPH</name>
<evidence type="ECO:0000313" key="1">
    <source>
        <dbReference type="EMBL" id="MBD0413570.1"/>
    </source>
</evidence>
<dbReference type="RefSeq" id="WP_188163690.1">
    <property type="nucleotide sequence ID" value="NZ_JACVVX010000001.1"/>
</dbReference>
<gene>
    <name evidence="1" type="ORF">ICI42_02775</name>
</gene>
<accession>A0A8J6PYL1</accession>
<comment type="caution">
    <text evidence="1">The sequence shown here is derived from an EMBL/GenBank/DDBJ whole genome shotgun (WGS) entry which is preliminary data.</text>
</comment>
<dbReference type="EMBL" id="JACVVX010000001">
    <property type="protein sequence ID" value="MBD0413570.1"/>
    <property type="molecule type" value="Genomic_DNA"/>
</dbReference>
<reference evidence="1" key="1">
    <citation type="submission" date="2020-09" db="EMBL/GenBank/DDBJ databases">
        <title>Genome seq and assembly of Tianweitania sp.</title>
        <authorList>
            <person name="Chhetri G."/>
        </authorList>
    </citation>
    <scope>NUCLEOTIDE SEQUENCE</scope>
    <source>
        <strain evidence="1">Rool2</strain>
    </source>
</reference>